<feature type="compositionally biased region" description="Acidic residues" evidence="1">
    <location>
        <begin position="792"/>
        <end position="806"/>
    </location>
</feature>
<feature type="compositionally biased region" description="Basic and acidic residues" evidence="1">
    <location>
        <begin position="1320"/>
        <end position="1330"/>
    </location>
</feature>
<protein>
    <submittedName>
        <fullName evidence="2">Uncharacterized protein</fullName>
    </submittedName>
</protein>
<reference evidence="2 3" key="1">
    <citation type="submission" date="2019-01" db="EMBL/GenBank/DDBJ databases">
        <title>Draft genome sequences of three monokaryotic isolates of the white-rot basidiomycete fungus Dichomitus squalens.</title>
        <authorList>
            <consortium name="DOE Joint Genome Institute"/>
            <person name="Lopez S.C."/>
            <person name="Andreopoulos B."/>
            <person name="Pangilinan J."/>
            <person name="Lipzen A."/>
            <person name="Riley R."/>
            <person name="Ahrendt S."/>
            <person name="Ng V."/>
            <person name="Barry K."/>
            <person name="Daum C."/>
            <person name="Grigoriev I.V."/>
            <person name="Hilden K.S."/>
            <person name="Makela M.R."/>
            <person name="de Vries R.P."/>
        </authorList>
    </citation>
    <scope>NUCLEOTIDE SEQUENCE [LARGE SCALE GENOMIC DNA]</scope>
    <source>
        <strain evidence="2 3">CBS 464.89</strain>
    </source>
</reference>
<sequence>MENVPPSSMNHCEDLPSLDDLLPPKRNVKSSRQKRSPGLNTRTNADREDEDSLTESGLLTPPSSQTQEEDMDPSRMLFSPPPEEILRHGRGSTARARSVPIQQPFTPSLLADPPTQSTALSKRKRNAHNRSSSHTALDSIINNEASSSSVLVTEATPNPKPRKQTKHGSPSRRTAELEEPTTPTRASSQRRSESPTKRTLFLSPHHTNPNADYVPPLPTISRQSISARRRSSTPMPPYEPPRERFTPPREIIHTPPRATVSPERISKSSKRKSTAPKNQKKLVLTVKKEPPEIDLSVPPPPPSPSDDPLLLKGLPGHPKSRPRPSKLQTQQPASTNAPEALGTPASTHARETPSIASSSASPPETRVGRLPDLNSSLDFGVQNGDDYDDDDDSFAGAPPIFDLTNPQEDPGAWDDVDSGSDSDDFDQTGEYTGRFKVLTVPTKADPPSSCTRSRQDAWGNPSSPFPGSGGKRRSLPSSSSPPLKAVPDGEDGAQSESLDEDDVFFLNTPASADVRVDVTVREEFEEGSSRDTIDGLAGLEVDLSVDVPDVLHTSHEQQDTFREGPREKSPSPLPIVDVQGEEYGHEHHVRFVAPRGSPEEDVSMELEDGDDSQGAPQPHVDADFSYESVVHDPEDDQARASAQEPEREAAHDSDSSDEETVDRELSREPGQFSDDEYEEERDTRPKPPTIPTPPRATFTPARSVSPNEQTARPKGFLSITSPLRRQKSPPVQGSQAGYASPMLSIDAAFATLVPVVVREPQEGEGVSTRPLDDEAEEDLMEEDQPAEQVATDIDDDSADESEELDEGVVKITSDDPRVAARAAAILKMHDYDFIIRDPSRKRRYSSVDSALRKARRRSTLEGGIAKHGTPVQRRRTLGGIIGDKVIIPGSPMMTVPELLQQAEQTVEQRERSMFHTPSRDASFISAGESASFKFSLPLDRPVFETPEPRQKVYARPTFNASGPRAWEKDDWKLLDACFTDERLSLGSHKRLGEATLASVDVVDLDKVVNRFLEYTGGVPVEECWPGWTRDDLLRRTLALQKKQRAGKGAPPTPSGRFGSVALSEVPDFTPLPSRQSSVQPGLQRWASTSSTGSSKPAVPASLLAPRYSHLLDEAVAISKNEFRTPTASTAQPVEYRSASVPVAETREISLPPQSPATAMRSESEAPMNIEDVSMSMPPPPLPTPRSITSRMKGFLFSYLPKATKSNRFKKPAAPAHPGLPIPPPEVFQKPRSVATPVSKPAPKPVPPKDLVNLHHAPLPPSKIPRPTKQQPKRLVELHPAPPPEPRPASSTSKISLSDRRSSSGSVKDLVKGFEDLQKMQAREKQEEAARLRRVRSVGEWAAATGSRGRGQQDGKPGWKP</sequence>
<feature type="compositionally biased region" description="Polar residues" evidence="1">
    <location>
        <begin position="718"/>
        <end position="737"/>
    </location>
</feature>
<feature type="compositionally biased region" description="Acidic residues" evidence="1">
    <location>
        <begin position="773"/>
        <end position="785"/>
    </location>
</feature>
<feature type="compositionally biased region" description="Low complexity" evidence="1">
    <location>
        <begin position="353"/>
        <end position="363"/>
    </location>
</feature>
<organism evidence="2 3">
    <name type="scientific">Dichomitus squalens</name>
    <dbReference type="NCBI Taxonomy" id="114155"/>
    <lineage>
        <taxon>Eukaryota</taxon>
        <taxon>Fungi</taxon>
        <taxon>Dikarya</taxon>
        <taxon>Basidiomycota</taxon>
        <taxon>Agaricomycotina</taxon>
        <taxon>Agaricomycetes</taxon>
        <taxon>Polyporales</taxon>
        <taxon>Polyporaceae</taxon>
        <taxon>Dichomitus</taxon>
    </lineage>
</organism>
<accession>A0A4Q9PBN5</accession>
<dbReference type="EMBL" id="ML145263">
    <property type="protein sequence ID" value="TBU52164.1"/>
    <property type="molecule type" value="Genomic_DNA"/>
</dbReference>
<feature type="compositionally biased region" description="Acidic residues" evidence="1">
    <location>
        <begin position="488"/>
        <end position="503"/>
    </location>
</feature>
<feature type="compositionally biased region" description="Polar residues" evidence="1">
    <location>
        <begin position="54"/>
        <end position="66"/>
    </location>
</feature>
<evidence type="ECO:0000313" key="2">
    <source>
        <dbReference type="EMBL" id="TBU52164.1"/>
    </source>
</evidence>
<dbReference type="Proteomes" id="UP000292082">
    <property type="component" value="Unassembled WGS sequence"/>
</dbReference>
<feature type="region of interest" description="Disordered" evidence="1">
    <location>
        <begin position="761"/>
        <end position="810"/>
    </location>
</feature>
<feature type="compositionally biased region" description="Basic and acidic residues" evidence="1">
    <location>
        <begin position="552"/>
        <end position="569"/>
    </location>
</feature>
<keyword evidence="3" id="KW-1185">Reference proteome</keyword>
<feature type="compositionally biased region" description="Basic and acidic residues" evidence="1">
    <location>
        <begin position="629"/>
        <end position="654"/>
    </location>
</feature>
<evidence type="ECO:0000256" key="1">
    <source>
        <dbReference type="SAM" id="MobiDB-lite"/>
    </source>
</evidence>
<name>A0A4Q9PBN5_9APHY</name>
<gene>
    <name evidence="2" type="ORF">BD310DRAFT_940831</name>
</gene>
<feature type="compositionally biased region" description="Polar residues" evidence="1">
    <location>
        <begin position="129"/>
        <end position="151"/>
    </location>
</feature>
<feature type="compositionally biased region" description="Basic residues" evidence="1">
    <location>
        <begin position="160"/>
        <end position="170"/>
    </location>
</feature>
<feature type="region of interest" description="Disordered" evidence="1">
    <location>
        <begin position="1"/>
        <end position="504"/>
    </location>
</feature>
<feature type="region of interest" description="Disordered" evidence="1">
    <location>
        <begin position="1068"/>
        <end position="1098"/>
    </location>
</feature>
<feature type="region of interest" description="Disordered" evidence="1">
    <location>
        <begin position="551"/>
        <end position="737"/>
    </location>
</feature>
<feature type="compositionally biased region" description="Basic and acidic residues" evidence="1">
    <location>
        <begin position="240"/>
        <end position="252"/>
    </location>
</feature>
<feature type="compositionally biased region" description="Polar residues" evidence="1">
    <location>
        <begin position="1072"/>
        <end position="1094"/>
    </location>
</feature>
<feature type="region of interest" description="Disordered" evidence="1">
    <location>
        <begin position="1208"/>
        <end position="1308"/>
    </location>
</feature>
<feature type="region of interest" description="Disordered" evidence="1">
    <location>
        <begin position="1320"/>
        <end position="1360"/>
    </location>
</feature>
<feature type="compositionally biased region" description="Acidic residues" evidence="1">
    <location>
        <begin position="411"/>
        <end position="427"/>
    </location>
</feature>
<feature type="compositionally biased region" description="Polar residues" evidence="1">
    <location>
        <begin position="1"/>
        <end position="10"/>
    </location>
</feature>
<dbReference type="STRING" id="114155.A0A4Q9PBN5"/>
<feature type="compositionally biased region" description="Basic residues" evidence="1">
    <location>
        <begin position="267"/>
        <end position="280"/>
    </location>
</feature>
<evidence type="ECO:0000313" key="3">
    <source>
        <dbReference type="Proteomes" id="UP000292082"/>
    </source>
</evidence>
<feature type="compositionally biased region" description="Low complexity" evidence="1">
    <location>
        <begin position="306"/>
        <end position="315"/>
    </location>
</feature>
<feature type="compositionally biased region" description="Polar residues" evidence="1">
    <location>
        <begin position="326"/>
        <end position="337"/>
    </location>
</feature>
<proteinExistence type="predicted"/>
<feature type="compositionally biased region" description="Basic residues" evidence="1">
    <location>
        <begin position="26"/>
        <end position="35"/>
    </location>
</feature>
<feature type="compositionally biased region" description="Acidic residues" evidence="1">
    <location>
        <begin position="599"/>
        <end position="611"/>
    </location>
</feature>